<evidence type="ECO:0000256" key="3">
    <source>
        <dbReference type="ARBA" id="ARBA00022722"/>
    </source>
</evidence>
<dbReference type="EMBL" id="JABBHS010000220">
    <property type="protein sequence ID" value="MBU2723064.1"/>
    <property type="molecule type" value="Genomic_DNA"/>
</dbReference>
<evidence type="ECO:0000256" key="4">
    <source>
        <dbReference type="ARBA" id="ARBA00022801"/>
    </source>
</evidence>
<dbReference type="GO" id="GO:0008409">
    <property type="term" value="F:5'-3' exonuclease activity"/>
    <property type="evidence" value="ECO:0007669"/>
    <property type="project" value="InterPro"/>
</dbReference>
<dbReference type="Gene3D" id="3.10.310.30">
    <property type="match status" value="1"/>
</dbReference>
<keyword evidence="5 9" id="KW-0269">Exonuclease</keyword>
<proteinExistence type="inferred from homology"/>
<name>A0A8X8GB19_ACIFI</name>
<dbReference type="PANTHER" id="PTHR30255:SF2">
    <property type="entry name" value="SINGLE-STRANDED-DNA-SPECIFIC EXONUCLEASE RECJ"/>
    <property type="match status" value="1"/>
</dbReference>
<dbReference type="InterPro" id="IPR001667">
    <property type="entry name" value="DDH_dom"/>
</dbReference>
<keyword evidence="3" id="KW-0540">Nuclease</keyword>
<dbReference type="InterPro" id="IPR003156">
    <property type="entry name" value="DHHA1_dom"/>
</dbReference>
<dbReference type="NCBIfam" id="TIGR00644">
    <property type="entry name" value="recJ"/>
    <property type="match status" value="1"/>
</dbReference>
<dbReference type="Pfam" id="PF01368">
    <property type="entry name" value="DHH"/>
    <property type="match status" value="1"/>
</dbReference>
<dbReference type="InterPro" id="IPR051673">
    <property type="entry name" value="SSDNA_exonuclease_RecJ"/>
</dbReference>
<dbReference type="GO" id="GO:0006281">
    <property type="term" value="P:DNA repair"/>
    <property type="evidence" value="ECO:0007669"/>
    <property type="project" value="InterPro"/>
</dbReference>
<feature type="domain" description="RecJ OB" evidence="8">
    <location>
        <begin position="377"/>
        <end position="485"/>
    </location>
</feature>
<feature type="domain" description="DHHA1" evidence="7">
    <location>
        <begin position="270"/>
        <end position="359"/>
    </location>
</feature>
<dbReference type="Proteomes" id="UP000887300">
    <property type="component" value="Unassembled WGS sequence"/>
</dbReference>
<dbReference type="GO" id="GO:0006310">
    <property type="term" value="P:DNA recombination"/>
    <property type="evidence" value="ECO:0007669"/>
    <property type="project" value="InterPro"/>
</dbReference>
<dbReference type="SUPFAM" id="SSF64182">
    <property type="entry name" value="DHH phosphoesterases"/>
    <property type="match status" value="1"/>
</dbReference>
<sequence length="488" mass="53232">MLLVHFIRRFGGNVRFLIPDRVQDGYGLSPALVDRALACGSRLIVTVDNGIAALSGVRRARELDIHVVVTDHHLPGTELPEPYALVNPNHPDCPFPFKSTCGVGVAWYLAGVTWRVMVDAGAIPDTPVMQEYLDLVALGTVADVVPLERNNRFLVRAGLRRMRRGLARPGLQALMRVCGIEESTLTEQDFGFRLAPRLNAAGRLEDMAVGVNLLLADDLDTALPIASALDVLNKDRREIEQGMLAQAEDAVARVQSLCRADDEPAMLCILDPDGHEGVVGLVAGRLRERYHKPSIVFAPGAHGLIKGSARSVDGVHIRDFIADIAAEHPGLIHAFGGHAMAAGLSLPEGHFERFAEICAERARRTIAPELLCETILTDGEVAPEYLNMTFAQHIVDAGPWGNGFPPPLFEGEFTVLESKRVGADGKTLRMRVRPVNSRPSAALVAVTFRRDTEIPDPEEGSTVRLAYSLDINRFRGDESVQLMVRTVI</sequence>
<feature type="domain" description="DDH" evidence="6">
    <location>
        <begin position="2"/>
        <end position="140"/>
    </location>
</feature>
<dbReference type="Pfam" id="PF17768">
    <property type="entry name" value="RecJ_OB"/>
    <property type="match status" value="1"/>
</dbReference>
<evidence type="ECO:0000256" key="5">
    <source>
        <dbReference type="ARBA" id="ARBA00022839"/>
    </source>
</evidence>
<dbReference type="Gene3D" id="3.90.1640.30">
    <property type="match status" value="1"/>
</dbReference>
<dbReference type="InterPro" id="IPR004610">
    <property type="entry name" value="RecJ"/>
</dbReference>
<evidence type="ECO:0000256" key="1">
    <source>
        <dbReference type="ARBA" id="ARBA00005915"/>
    </source>
</evidence>
<dbReference type="AlphaFoldDB" id="A0A8X8GB19"/>
<dbReference type="InterPro" id="IPR041122">
    <property type="entry name" value="RecJ_OB"/>
</dbReference>
<evidence type="ECO:0000313" key="9">
    <source>
        <dbReference type="EMBL" id="MBU2723064.1"/>
    </source>
</evidence>
<dbReference type="Pfam" id="PF02272">
    <property type="entry name" value="DHHA1"/>
    <property type="match status" value="1"/>
</dbReference>
<reference evidence="9" key="1">
    <citation type="journal article" date="2021" name="ISME J.">
        <title>Genomic evolution of the class Acidithiobacillia: deep-branching Proteobacteria living in extreme acidic conditions.</title>
        <authorList>
            <person name="Moya-Beltran A."/>
            <person name="Beard S."/>
            <person name="Rojas-Villalobos C."/>
            <person name="Issotta F."/>
            <person name="Gallardo Y."/>
            <person name="Ulloa R."/>
            <person name="Giaveno A."/>
            <person name="Degli Esposti M."/>
            <person name="Johnson D.B."/>
            <person name="Quatrini R."/>
        </authorList>
    </citation>
    <scope>NUCLEOTIDE SEQUENCE</scope>
    <source>
        <strain evidence="9">DSM 583</strain>
    </source>
</reference>
<gene>
    <name evidence="9" type="primary">recJ</name>
    <name evidence="9" type="ORF">HF568_07545</name>
</gene>
<evidence type="ECO:0000313" key="10">
    <source>
        <dbReference type="Proteomes" id="UP000887300"/>
    </source>
</evidence>
<dbReference type="GO" id="GO:0003676">
    <property type="term" value="F:nucleic acid binding"/>
    <property type="evidence" value="ECO:0007669"/>
    <property type="project" value="InterPro"/>
</dbReference>
<evidence type="ECO:0000259" key="8">
    <source>
        <dbReference type="Pfam" id="PF17768"/>
    </source>
</evidence>
<evidence type="ECO:0000259" key="7">
    <source>
        <dbReference type="Pfam" id="PF02272"/>
    </source>
</evidence>
<dbReference type="PANTHER" id="PTHR30255">
    <property type="entry name" value="SINGLE-STRANDED-DNA-SPECIFIC EXONUCLEASE RECJ"/>
    <property type="match status" value="1"/>
</dbReference>
<dbReference type="InterPro" id="IPR038763">
    <property type="entry name" value="DHH_sf"/>
</dbReference>
<keyword evidence="4" id="KW-0378">Hydrolase</keyword>
<organism evidence="9 10">
    <name type="scientific">Acidithiobacillus ferridurans</name>
    <dbReference type="NCBI Taxonomy" id="1232575"/>
    <lineage>
        <taxon>Bacteria</taxon>
        <taxon>Pseudomonadati</taxon>
        <taxon>Pseudomonadota</taxon>
        <taxon>Acidithiobacillia</taxon>
        <taxon>Acidithiobacillales</taxon>
        <taxon>Acidithiobacillaceae</taxon>
        <taxon>Acidithiobacillus</taxon>
    </lineage>
</organism>
<evidence type="ECO:0000256" key="2">
    <source>
        <dbReference type="ARBA" id="ARBA00019841"/>
    </source>
</evidence>
<protein>
    <recommendedName>
        <fullName evidence="2">Single-stranded-DNA-specific exonuclease RecJ</fullName>
    </recommendedName>
</protein>
<comment type="caution">
    <text evidence="9">The sequence shown here is derived from an EMBL/GenBank/DDBJ whole genome shotgun (WGS) entry which is preliminary data.</text>
</comment>
<evidence type="ECO:0000259" key="6">
    <source>
        <dbReference type="Pfam" id="PF01368"/>
    </source>
</evidence>
<accession>A0A8X8GB19</accession>
<comment type="similarity">
    <text evidence="1">Belongs to the RecJ family.</text>
</comment>